<evidence type="ECO:0000256" key="1">
    <source>
        <dbReference type="SAM" id="MobiDB-lite"/>
    </source>
</evidence>
<dbReference type="OrthoDB" id="10067849at2759"/>
<evidence type="ECO:0000313" key="2">
    <source>
        <dbReference type="EMBL" id="GAV04045.1"/>
    </source>
</evidence>
<gene>
    <name evidence="2" type="primary">RvY_14385-1</name>
    <name evidence="2" type="synonym">RvY_14385.1</name>
    <name evidence="2" type="ORF">RvY_14385</name>
</gene>
<sequence>MSFSFGATAFGSQPATQTALPAFGSSFGGFGQPAGTSLFGGLSNTSIGTKPSTGSTGFGGFSMTAATTAPSFNFPSTTTTNAAPSSQPSVFGISTTTPSSTYHFPTKPSEQPGTSSSGSNAQQTVTPAKAGSTGSRPKDQIIPEQLGSDIFDLEKQIKKYQKIQEDASEYSLADAVAWSSQMDGFDVSATKVRNQLSETFNVIDLLRRNTARLRSHNLLFNRLASNPNAYYSVASSVEAYFMEVLSGIRTELEIFEEELQHLEDLHQDLLRPSDRFSTLDVHGAYMSLSKIVNGVAVAVDQVGKVGEELRRESQALKGGATPIPAPHQPVLVQDATQLSSARSLFSTQLGSGTPSSSIFQHHYPSASKSPLLQPMSPDLQSSMFNPAMRSLTRMDSSSGMSPTGNSSSPMSSRMHQPHFLNVTSPGF</sequence>
<reference evidence="2 3" key="1">
    <citation type="journal article" date="2016" name="Nat. Commun.">
        <title>Extremotolerant tardigrade genome and improved radiotolerance of human cultured cells by tardigrade-unique protein.</title>
        <authorList>
            <person name="Hashimoto T."/>
            <person name="Horikawa D.D."/>
            <person name="Saito Y."/>
            <person name="Kuwahara H."/>
            <person name="Kozuka-Hata H."/>
            <person name="Shin-I T."/>
            <person name="Minakuchi Y."/>
            <person name="Ohishi K."/>
            <person name="Motoyama A."/>
            <person name="Aizu T."/>
            <person name="Enomoto A."/>
            <person name="Kondo K."/>
            <person name="Tanaka S."/>
            <person name="Hara Y."/>
            <person name="Koshikawa S."/>
            <person name="Sagara H."/>
            <person name="Miura T."/>
            <person name="Yokobori S."/>
            <person name="Miyagawa K."/>
            <person name="Suzuki Y."/>
            <person name="Kubo T."/>
            <person name="Oyama M."/>
            <person name="Kohara Y."/>
            <person name="Fujiyama A."/>
            <person name="Arakawa K."/>
            <person name="Katayama T."/>
            <person name="Toyoda A."/>
            <person name="Kunieda T."/>
        </authorList>
    </citation>
    <scope>NUCLEOTIDE SEQUENCE [LARGE SCALE GENOMIC DNA]</scope>
    <source>
        <strain evidence="2 3">YOKOZUNA-1</strain>
    </source>
</reference>
<proteinExistence type="predicted"/>
<feature type="region of interest" description="Disordered" evidence="1">
    <location>
        <begin position="76"/>
        <end position="144"/>
    </location>
</feature>
<name>A0A1D1VR55_RAMVA</name>
<protein>
    <submittedName>
        <fullName evidence="2">Uncharacterized protein</fullName>
    </submittedName>
</protein>
<keyword evidence="3" id="KW-1185">Reference proteome</keyword>
<feature type="compositionally biased region" description="Polar residues" evidence="1">
    <location>
        <begin position="87"/>
        <end position="126"/>
    </location>
</feature>
<feature type="region of interest" description="Disordered" evidence="1">
    <location>
        <begin position="393"/>
        <end position="427"/>
    </location>
</feature>
<feature type="compositionally biased region" description="Low complexity" evidence="1">
    <location>
        <begin position="76"/>
        <end position="86"/>
    </location>
</feature>
<comment type="caution">
    <text evidence="2">The sequence shown here is derived from an EMBL/GenBank/DDBJ whole genome shotgun (WGS) entry which is preliminary data.</text>
</comment>
<dbReference type="AlphaFoldDB" id="A0A1D1VR55"/>
<evidence type="ECO:0000313" key="3">
    <source>
        <dbReference type="Proteomes" id="UP000186922"/>
    </source>
</evidence>
<accession>A0A1D1VR55</accession>
<dbReference type="EMBL" id="BDGG01000010">
    <property type="protein sequence ID" value="GAV04045.1"/>
    <property type="molecule type" value="Genomic_DNA"/>
</dbReference>
<feature type="compositionally biased region" description="Low complexity" evidence="1">
    <location>
        <begin position="396"/>
        <end position="412"/>
    </location>
</feature>
<organism evidence="2 3">
    <name type="scientific">Ramazzottius varieornatus</name>
    <name type="common">Water bear</name>
    <name type="synonym">Tardigrade</name>
    <dbReference type="NCBI Taxonomy" id="947166"/>
    <lineage>
        <taxon>Eukaryota</taxon>
        <taxon>Metazoa</taxon>
        <taxon>Ecdysozoa</taxon>
        <taxon>Tardigrada</taxon>
        <taxon>Eutardigrada</taxon>
        <taxon>Parachela</taxon>
        <taxon>Hypsibioidea</taxon>
        <taxon>Ramazzottiidae</taxon>
        <taxon>Ramazzottius</taxon>
    </lineage>
</organism>
<dbReference type="Proteomes" id="UP000186922">
    <property type="component" value="Unassembled WGS sequence"/>
</dbReference>